<gene>
    <name evidence="2" type="ORF">COW11_02465</name>
</gene>
<dbReference type="EMBL" id="PFGP01000053">
    <property type="protein sequence ID" value="PIW66602.1"/>
    <property type="molecule type" value="Genomic_DNA"/>
</dbReference>
<dbReference type="AlphaFoldDB" id="A0A2J0LFH7"/>
<feature type="transmembrane region" description="Helical" evidence="1">
    <location>
        <begin position="7"/>
        <end position="28"/>
    </location>
</feature>
<dbReference type="InterPro" id="IPR058806">
    <property type="entry name" value="MamI"/>
</dbReference>
<keyword evidence="1" id="KW-1133">Transmembrane helix</keyword>
<dbReference type="Proteomes" id="UP000231267">
    <property type="component" value="Unassembled WGS sequence"/>
</dbReference>
<protein>
    <submittedName>
        <fullName evidence="2">Uncharacterized protein</fullName>
    </submittedName>
</protein>
<organism evidence="2 3">
    <name type="scientific">Candidatus Taenaricola geysiri</name>
    <dbReference type="NCBI Taxonomy" id="1974752"/>
    <lineage>
        <taxon>Bacteria</taxon>
        <taxon>Pseudomonadati</taxon>
        <taxon>Candidatus Omnitrophota</taxon>
        <taxon>Candidatus Taenaricola</taxon>
    </lineage>
</organism>
<dbReference type="Pfam" id="PF26391">
    <property type="entry name" value="MamI"/>
    <property type="match status" value="1"/>
</dbReference>
<proteinExistence type="predicted"/>
<evidence type="ECO:0000313" key="3">
    <source>
        <dbReference type="Proteomes" id="UP000231267"/>
    </source>
</evidence>
<sequence length="68" mass="7261">MGKILTIMGGTAAVVLGVSGLVSWWWSFVELFKGAVPCFLIMGGLIALFAGISELKDELSSKKEEKKA</sequence>
<name>A0A2J0LFH7_9BACT</name>
<evidence type="ECO:0000313" key="2">
    <source>
        <dbReference type="EMBL" id="PIW66602.1"/>
    </source>
</evidence>
<feature type="transmembrane region" description="Helical" evidence="1">
    <location>
        <begin position="34"/>
        <end position="53"/>
    </location>
</feature>
<evidence type="ECO:0000256" key="1">
    <source>
        <dbReference type="SAM" id="Phobius"/>
    </source>
</evidence>
<keyword evidence="1" id="KW-0472">Membrane</keyword>
<keyword evidence="1" id="KW-0812">Transmembrane</keyword>
<accession>A0A2J0LFH7</accession>
<comment type="caution">
    <text evidence="2">The sequence shown here is derived from an EMBL/GenBank/DDBJ whole genome shotgun (WGS) entry which is preliminary data.</text>
</comment>
<reference evidence="2 3" key="1">
    <citation type="submission" date="2017-09" db="EMBL/GenBank/DDBJ databases">
        <title>Depth-based differentiation of microbial function through sediment-hosted aquifers and enrichment of novel symbionts in the deep terrestrial subsurface.</title>
        <authorList>
            <person name="Probst A.J."/>
            <person name="Ladd B."/>
            <person name="Jarett J.K."/>
            <person name="Geller-Mcgrath D.E."/>
            <person name="Sieber C.M."/>
            <person name="Emerson J.B."/>
            <person name="Anantharaman K."/>
            <person name="Thomas B.C."/>
            <person name="Malmstrom R."/>
            <person name="Stieglmeier M."/>
            <person name="Klingl A."/>
            <person name="Woyke T."/>
            <person name="Ryan C.M."/>
            <person name="Banfield J.F."/>
        </authorList>
    </citation>
    <scope>NUCLEOTIDE SEQUENCE [LARGE SCALE GENOMIC DNA]</scope>
    <source>
        <strain evidence="2">CG12_big_fil_rev_8_21_14_0_65_43_15</strain>
    </source>
</reference>